<accession>A0A9W4UEQ6</accession>
<dbReference type="Pfam" id="PF00172">
    <property type="entry name" value="Zn_clus"/>
    <property type="match status" value="1"/>
</dbReference>
<sequence length="594" mass="68286">MPQFLTQVIEFSSLRKGVRYGSKVKTGCITCKTRRIRCSEEKPSCVKCTSTGRNCEGYRKNKGPVRHKDVQNPAQRSITQHESPAQTVDILAEYGDGLQYLEFYHHCVGRTIATTFDSNFWCNIAPRMAQSEPSVRHALMALGYFNKATTGSLKNARLSDERHETLFYHYNKSVRSLIERMKQISFDPEVGLVTCVLFVCIEFLRGDFITAFTHLQNGLKMIKEWHYRRTCRQPPKEGERPKLRAIVHSALESNDTMTELVPLFFRTTTVALLFGVRAEKIVEISPAIPRRFQFKPFHDVWEARAVSLDFQNAALIFTRDNSPRVFPVQPLTGEALKTQESILESHRSWRRAFEAFERSTTLSPAEQITVNELKAGYHCTYFSVSCITWVEQSGYDQYLWAYKEIIEHTKFVFDAKGLPERSPPTLTEPLLVSKPNGYRGPPPREGSVRHEKPSANFSFEVVLLPCLYFVIQRCRDPVTRREALALMERNPPREALLDYEMAAIAARRVIEIEETTLDPKTGWPVEQTRLWHGVVDGTIDSDGGFWIMFSNAYWIAGGGPQNEEEEYLCKVPRDPTDFRGRVDSQWQEYYKLGD</sequence>
<evidence type="ECO:0000256" key="5">
    <source>
        <dbReference type="ARBA" id="ARBA00023163"/>
    </source>
</evidence>
<comment type="caution">
    <text evidence="9">The sequence shown here is derived from an EMBL/GenBank/DDBJ whole genome shotgun (WGS) entry which is preliminary data.</text>
</comment>
<keyword evidence="10" id="KW-1185">Reference proteome</keyword>
<dbReference type="InterPro" id="IPR001138">
    <property type="entry name" value="Zn2Cys6_DnaBD"/>
</dbReference>
<keyword evidence="5" id="KW-0804">Transcription</keyword>
<dbReference type="GO" id="GO:0003677">
    <property type="term" value="F:DNA binding"/>
    <property type="evidence" value="ECO:0007669"/>
    <property type="project" value="UniProtKB-KW"/>
</dbReference>
<evidence type="ECO:0000313" key="9">
    <source>
        <dbReference type="EMBL" id="CAI6334575.1"/>
    </source>
</evidence>
<dbReference type="PROSITE" id="PS50048">
    <property type="entry name" value="ZN2_CY6_FUNGAL_2"/>
    <property type="match status" value="1"/>
</dbReference>
<proteinExistence type="predicted"/>
<evidence type="ECO:0000256" key="4">
    <source>
        <dbReference type="ARBA" id="ARBA00023125"/>
    </source>
</evidence>
<dbReference type="PANTHER" id="PTHR36206:SF4">
    <property type="entry name" value="HYPOTHETICAL CONSERVED PROTEIN (EUROFUNG)-RELATED"/>
    <property type="match status" value="1"/>
</dbReference>
<dbReference type="CDD" id="cd00067">
    <property type="entry name" value="GAL4"/>
    <property type="match status" value="1"/>
</dbReference>
<organism evidence="9 10">
    <name type="scientific">Periconia digitata</name>
    <dbReference type="NCBI Taxonomy" id="1303443"/>
    <lineage>
        <taxon>Eukaryota</taxon>
        <taxon>Fungi</taxon>
        <taxon>Dikarya</taxon>
        <taxon>Ascomycota</taxon>
        <taxon>Pezizomycotina</taxon>
        <taxon>Dothideomycetes</taxon>
        <taxon>Pleosporomycetidae</taxon>
        <taxon>Pleosporales</taxon>
        <taxon>Massarineae</taxon>
        <taxon>Periconiaceae</taxon>
        <taxon>Periconia</taxon>
    </lineage>
</organism>
<dbReference type="InterPro" id="IPR036864">
    <property type="entry name" value="Zn2-C6_fun-type_DNA-bd_sf"/>
</dbReference>
<evidence type="ECO:0000259" key="8">
    <source>
        <dbReference type="PROSITE" id="PS50048"/>
    </source>
</evidence>
<dbReference type="PANTHER" id="PTHR36206">
    <property type="entry name" value="ASPERCRYPTIN BIOSYNTHESIS CLUSTER-SPECIFIC TRANSCRIPTION REGULATOR ATNN-RELATED"/>
    <property type="match status" value="1"/>
</dbReference>
<dbReference type="GO" id="GO:0000981">
    <property type="term" value="F:DNA-binding transcription factor activity, RNA polymerase II-specific"/>
    <property type="evidence" value="ECO:0007669"/>
    <property type="project" value="InterPro"/>
</dbReference>
<feature type="domain" description="Zn(2)-C6 fungal-type" evidence="8">
    <location>
        <begin position="27"/>
        <end position="55"/>
    </location>
</feature>
<keyword evidence="6" id="KW-0539">Nucleus</keyword>
<evidence type="ECO:0000256" key="3">
    <source>
        <dbReference type="ARBA" id="ARBA00023015"/>
    </source>
</evidence>
<evidence type="ECO:0000256" key="7">
    <source>
        <dbReference type="SAM" id="MobiDB-lite"/>
    </source>
</evidence>
<keyword evidence="3" id="KW-0805">Transcription regulation</keyword>
<dbReference type="InterPro" id="IPR021858">
    <property type="entry name" value="Fun_TF"/>
</dbReference>
<reference evidence="9" key="1">
    <citation type="submission" date="2023-01" db="EMBL/GenBank/DDBJ databases">
        <authorList>
            <person name="Van Ghelder C."/>
            <person name="Rancurel C."/>
        </authorList>
    </citation>
    <scope>NUCLEOTIDE SEQUENCE</scope>
    <source>
        <strain evidence="9">CNCM I-4278</strain>
    </source>
</reference>
<gene>
    <name evidence="9" type="ORF">PDIGIT_LOCUS7636</name>
</gene>
<dbReference type="PROSITE" id="PS00463">
    <property type="entry name" value="ZN2_CY6_FUNGAL_1"/>
    <property type="match status" value="1"/>
</dbReference>
<dbReference type="SUPFAM" id="SSF57701">
    <property type="entry name" value="Zn2/Cys6 DNA-binding domain"/>
    <property type="match status" value="1"/>
</dbReference>
<dbReference type="GO" id="GO:0008270">
    <property type="term" value="F:zinc ion binding"/>
    <property type="evidence" value="ECO:0007669"/>
    <property type="project" value="InterPro"/>
</dbReference>
<dbReference type="EMBL" id="CAOQHR010000005">
    <property type="protein sequence ID" value="CAI6334575.1"/>
    <property type="molecule type" value="Genomic_DNA"/>
</dbReference>
<evidence type="ECO:0000256" key="2">
    <source>
        <dbReference type="ARBA" id="ARBA00022833"/>
    </source>
</evidence>
<evidence type="ECO:0000256" key="1">
    <source>
        <dbReference type="ARBA" id="ARBA00022723"/>
    </source>
</evidence>
<dbReference type="SMART" id="SM00066">
    <property type="entry name" value="GAL4"/>
    <property type="match status" value="1"/>
</dbReference>
<protein>
    <recommendedName>
        <fullName evidence="8">Zn(2)-C6 fungal-type domain-containing protein</fullName>
    </recommendedName>
</protein>
<evidence type="ECO:0000313" key="10">
    <source>
        <dbReference type="Proteomes" id="UP001152607"/>
    </source>
</evidence>
<dbReference type="Gene3D" id="4.10.240.10">
    <property type="entry name" value="Zn(2)-C6 fungal-type DNA-binding domain"/>
    <property type="match status" value="1"/>
</dbReference>
<dbReference type="OrthoDB" id="2593732at2759"/>
<dbReference type="AlphaFoldDB" id="A0A9W4UEQ6"/>
<name>A0A9W4UEQ6_9PLEO</name>
<dbReference type="InterPro" id="IPR052360">
    <property type="entry name" value="Transcr_Regulatory_Proteins"/>
</dbReference>
<dbReference type="Pfam" id="PF11951">
    <property type="entry name" value="Fungal_trans_2"/>
    <property type="match status" value="1"/>
</dbReference>
<dbReference type="Proteomes" id="UP001152607">
    <property type="component" value="Unassembled WGS sequence"/>
</dbReference>
<keyword evidence="2" id="KW-0862">Zinc</keyword>
<keyword evidence="1" id="KW-0479">Metal-binding</keyword>
<feature type="region of interest" description="Disordered" evidence="7">
    <location>
        <begin position="426"/>
        <end position="451"/>
    </location>
</feature>
<keyword evidence="4" id="KW-0238">DNA-binding</keyword>
<evidence type="ECO:0000256" key="6">
    <source>
        <dbReference type="ARBA" id="ARBA00023242"/>
    </source>
</evidence>